<dbReference type="SUPFAM" id="SSF52833">
    <property type="entry name" value="Thioredoxin-like"/>
    <property type="match status" value="1"/>
</dbReference>
<dbReference type="Gene3D" id="3.40.30.10">
    <property type="entry name" value="Glutaredoxin"/>
    <property type="match status" value="1"/>
</dbReference>
<reference evidence="2" key="1">
    <citation type="submission" date="2018-06" db="EMBL/GenBank/DDBJ databases">
        <authorList>
            <person name="Zhirakovskaya E."/>
        </authorList>
    </citation>
    <scope>NUCLEOTIDE SEQUENCE</scope>
</reference>
<dbReference type="Pfam" id="PF13192">
    <property type="entry name" value="Thioredoxin_3"/>
    <property type="match status" value="1"/>
</dbReference>
<dbReference type="InterPro" id="IPR036249">
    <property type="entry name" value="Thioredoxin-like_sf"/>
</dbReference>
<dbReference type="InterPro" id="IPR012336">
    <property type="entry name" value="Thioredoxin-like_fold"/>
</dbReference>
<evidence type="ECO:0000259" key="1">
    <source>
        <dbReference type="Pfam" id="PF13192"/>
    </source>
</evidence>
<evidence type="ECO:0000313" key="2">
    <source>
        <dbReference type="EMBL" id="VAW66729.1"/>
    </source>
</evidence>
<protein>
    <recommendedName>
        <fullName evidence="1">Thioredoxin-like fold domain-containing protein</fullName>
    </recommendedName>
</protein>
<sequence>MILWCKVNVVEEIDRAVSLGVLSTPAIVIDNSLVFTGLPSTNKLRQTILKYLSKLG</sequence>
<gene>
    <name evidence="2" type="ORF">MNBD_GAMMA09-2817</name>
</gene>
<organism evidence="2">
    <name type="scientific">hydrothermal vent metagenome</name>
    <dbReference type="NCBI Taxonomy" id="652676"/>
    <lineage>
        <taxon>unclassified sequences</taxon>
        <taxon>metagenomes</taxon>
        <taxon>ecological metagenomes</taxon>
    </lineage>
</organism>
<dbReference type="AlphaFoldDB" id="A0A3B0XXT4"/>
<accession>A0A3B0XXT4</accession>
<dbReference type="EMBL" id="UOFI01000085">
    <property type="protein sequence ID" value="VAW66729.1"/>
    <property type="molecule type" value="Genomic_DNA"/>
</dbReference>
<name>A0A3B0XXT4_9ZZZZ</name>
<feature type="domain" description="Thioredoxin-like fold" evidence="1">
    <location>
        <begin position="6"/>
        <end position="48"/>
    </location>
</feature>
<proteinExistence type="predicted"/>